<feature type="compositionally biased region" description="Polar residues" evidence="1">
    <location>
        <begin position="235"/>
        <end position="249"/>
    </location>
</feature>
<name>A0A1Q9DU39_SYMMI</name>
<evidence type="ECO:0000256" key="2">
    <source>
        <dbReference type="SAM" id="Phobius"/>
    </source>
</evidence>
<reference evidence="3 4" key="1">
    <citation type="submission" date="2016-02" db="EMBL/GenBank/DDBJ databases">
        <title>Genome analysis of coral dinoflagellate symbionts highlights evolutionary adaptations to a symbiotic lifestyle.</title>
        <authorList>
            <person name="Aranda M."/>
            <person name="Li Y."/>
            <person name="Liew Y.J."/>
            <person name="Baumgarten S."/>
            <person name="Simakov O."/>
            <person name="Wilson M."/>
            <person name="Piel J."/>
            <person name="Ashoor H."/>
            <person name="Bougouffa S."/>
            <person name="Bajic V.B."/>
            <person name="Ryu T."/>
            <person name="Ravasi T."/>
            <person name="Bayer T."/>
            <person name="Micklem G."/>
            <person name="Kim H."/>
            <person name="Bhak J."/>
            <person name="Lajeunesse T.C."/>
            <person name="Voolstra C.R."/>
        </authorList>
    </citation>
    <scope>NUCLEOTIDE SEQUENCE [LARGE SCALE GENOMIC DNA]</scope>
    <source>
        <strain evidence="3 4">CCMP2467</strain>
    </source>
</reference>
<protein>
    <submittedName>
        <fullName evidence="3">Uncharacterized protein</fullName>
    </submittedName>
</protein>
<keyword evidence="2" id="KW-0812">Transmembrane</keyword>
<gene>
    <name evidence="3" type="ORF">AK812_SmicGene18861</name>
</gene>
<evidence type="ECO:0000256" key="1">
    <source>
        <dbReference type="SAM" id="MobiDB-lite"/>
    </source>
</evidence>
<dbReference type="AlphaFoldDB" id="A0A1Q9DU39"/>
<organism evidence="3 4">
    <name type="scientific">Symbiodinium microadriaticum</name>
    <name type="common">Dinoflagellate</name>
    <name type="synonym">Zooxanthella microadriatica</name>
    <dbReference type="NCBI Taxonomy" id="2951"/>
    <lineage>
        <taxon>Eukaryota</taxon>
        <taxon>Sar</taxon>
        <taxon>Alveolata</taxon>
        <taxon>Dinophyceae</taxon>
        <taxon>Suessiales</taxon>
        <taxon>Symbiodiniaceae</taxon>
        <taxon>Symbiodinium</taxon>
    </lineage>
</organism>
<feature type="compositionally biased region" description="Polar residues" evidence="1">
    <location>
        <begin position="185"/>
        <end position="199"/>
    </location>
</feature>
<feature type="transmembrane region" description="Helical" evidence="2">
    <location>
        <begin position="35"/>
        <end position="64"/>
    </location>
</feature>
<keyword evidence="2" id="KW-0472">Membrane</keyword>
<comment type="caution">
    <text evidence="3">The sequence shown here is derived from an EMBL/GenBank/DDBJ whole genome shotgun (WGS) entry which is preliminary data.</text>
</comment>
<dbReference type="Proteomes" id="UP000186817">
    <property type="component" value="Unassembled WGS sequence"/>
</dbReference>
<accession>A0A1Q9DU39</accession>
<proteinExistence type="predicted"/>
<feature type="region of interest" description="Disordered" evidence="1">
    <location>
        <begin position="122"/>
        <end position="266"/>
    </location>
</feature>
<feature type="transmembrane region" description="Helical" evidence="2">
    <location>
        <begin position="7"/>
        <end position="29"/>
    </location>
</feature>
<keyword evidence="4" id="KW-1185">Reference proteome</keyword>
<evidence type="ECO:0000313" key="4">
    <source>
        <dbReference type="Proteomes" id="UP000186817"/>
    </source>
</evidence>
<dbReference type="EMBL" id="LSRX01000389">
    <property type="protein sequence ID" value="OLP98684.1"/>
    <property type="molecule type" value="Genomic_DNA"/>
</dbReference>
<keyword evidence="2" id="KW-1133">Transmembrane helix</keyword>
<sequence>MIIIIIMIILILMLILILILIIIIVMVIVVILITIIIIVIIIIIFIISIVTTITGITTIILRIISRAILRRHKHHVCTRRCDSNTPRSIGGQSPSEAYFNSNTGLVSPSTAYFEGTMNFFGQSGGQAHDPSTQTAERPAPAAPMEQAPSHPPQQKPTNAPVPQAHPQQPMGMHSMPFVTYPPASSPSSTMPWPTVTGGSNPPALSIPNAGPTLLQGAPSLIQKQPPPQKPPTLGRQKQGSDSRSQSNRATCPAAVYVDLSSLREKK</sequence>
<evidence type="ECO:0000313" key="3">
    <source>
        <dbReference type="EMBL" id="OLP98684.1"/>
    </source>
</evidence>